<protein>
    <submittedName>
        <fullName evidence="4">Uncharacterized protein</fullName>
    </submittedName>
</protein>
<feature type="compositionally biased region" description="Polar residues" evidence="1">
    <location>
        <begin position="471"/>
        <end position="483"/>
    </location>
</feature>
<keyword evidence="2" id="KW-0472">Membrane</keyword>
<feature type="compositionally biased region" description="Basic and acidic residues" evidence="1">
    <location>
        <begin position="147"/>
        <end position="159"/>
    </location>
</feature>
<accession>A0A7S1Y4A0</accession>
<evidence type="ECO:0000256" key="3">
    <source>
        <dbReference type="SAM" id="SignalP"/>
    </source>
</evidence>
<evidence type="ECO:0000256" key="1">
    <source>
        <dbReference type="SAM" id="MobiDB-lite"/>
    </source>
</evidence>
<feature type="compositionally biased region" description="Low complexity" evidence="1">
    <location>
        <begin position="208"/>
        <end position="230"/>
    </location>
</feature>
<feature type="region of interest" description="Disordered" evidence="1">
    <location>
        <begin position="420"/>
        <end position="439"/>
    </location>
</feature>
<dbReference type="EMBL" id="HBGK01009821">
    <property type="protein sequence ID" value="CAD9276163.1"/>
    <property type="molecule type" value="Transcribed_RNA"/>
</dbReference>
<keyword evidence="3" id="KW-0732">Signal</keyword>
<feature type="region of interest" description="Disordered" evidence="1">
    <location>
        <begin position="471"/>
        <end position="534"/>
    </location>
</feature>
<feature type="compositionally biased region" description="Polar residues" evidence="1">
    <location>
        <begin position="430"/>
        <end position="439"/>
    </location>
</feature>
<feature type="region of interest" description="Disordered" evidence="1">
    <location>
        <begin position="554"/>
        <end position="620"/>
    </location>
</feature>
<feature type="compositionally biased region" description="Acidic residues" evidence="1">
    <location>
        <begin position="183"/>
        <end position="192"/>
    </location>
</feature>
<feature type="chain" id="PRO_5030957287" evidence="3">
    <location>
        <begin position="28"/>
        <end position="620"/>
    </location>
</feature>
<evidence type="ECO:0000313" key="4">
    <source>
        <dbReference type="EMBL" id="CAD9276163.1"/>
    </source>
</evidence>
<proteinExistence type="predicted"/>
<dbReference type="AlphaFoldDB" id="A0A7S1Y4A0"/>
<feature type="compositionally biased region" description="Basic and acidic residues" evidence="1">
    <location>
        <begin position="596"/>
        <end position="611"/>
    </location>
</feature>
<gene>
    <name evidence="4" type="ORF">GOCE00092_LOCUS5071</name>
</gene>
<reference evidence="4" key="1">
    <citation type="submission" date="2021-01" db="EMBL/GenBank/DDBJ databases">
        <authorList>
            <person name="Corre E."/>
            <person name="Pelletier E."/>
            <person name="Niang G."/>
            <person name="Scheremetjew M."/>
            <person name="Finn R."/>
            <person name="Kale V."/>
            <person name="Holt S."/>
            <person name="Cochrane G."/>
            <person name="Meng A."/>
            <person name="Brown T."/>
            <person name="Cohen L."/>
        </authorList>
    </citation>
    <scope>NUCLEOTIDE SEQUENCE</scope>
    <source>
        <strain evidence="4">CCMP 410</strain>
    </source>
</reference>
<feature type="compositionally biased region" description="Polar residues" evidence="1">
    <location>
        <begin position="160"/>
        <end position="170"/>
    </location>
</feature>
<name>A0A7S1Y4A0_9STRA</name>
<feature type="transmembrane region" description="Helical" evidence="2">
    <location>
        <begin position="445"/>
        <end position="466"/>
    </location>
</feature>
<evidence type="ECO:0000256" key="2">
    <source>
        <dbReference type="SAM" id="Phobius"/>
    </source>
</evidence>
<feature type="region of interest" description="Disordered" evidence="1">
    <location>
        <begin position="107"/>
        <end position="240"/>
    </location>
</feature>
<keyword evidence="2" id="KW-1133">Transmembrane helix</keyword>
<feature type="compositionally biased region" description="Low complexity" evidence="1">
    <location>
        <begin position="558"/>
        <end position="569"/>
    </location>
</feature>
<sequence>MVAVTGQSNMRRHMCCALLLCVPSALAQASTSYDLREPCTTGREGGCLHEQVGKRKGGESLRIKEKAAVPTTLSLITQKQGRRLEDAVPTASPSSEWPIFLEHLLSDSPSETPTKAPTDSPTTASPALQGRENEGPTEDCDGSTPDRICDHKSDVEEKSATTAPTKSPSVDLSGKENAGPESFLDDCVDGNPDDCPHDDGGPEETDTTLEPTTTRNPTASPSASPTSSAPVVPGGTPSPSITSALGIELVPCEVDGDGVFGIDRGEATTFEYVYEVEMNGLVPAGVLGDIIEGSLDDGFGEVTASSMFPEQCSGAATASARSPREGEVRLLRRRRLAVTGVSARPVDTVLEDQSCSDTPSPGNNCYVVVGRGTIYAADGENVDEQTQQAKEAIRLALNDGAFDNVDNRIVAVTHRASLEETEVGGDGSLEPTSEGNSNGSNNVPAYIWAIIAGAVVALLAGVFFVYQRSQTGEKQGMSPSSGVNEYPSGGEQQGKSSPQAHYYNEGTYQGFDSGNEYDPSMGENTKDAFAYSSGESGQNYEGAVRMHGGAEIGRGAVRSSQSSSTPSTGSRGGSAPQFREPSDFQPDGSTYPQNRAYHEPEIPIEGDHEDGSPVAAVQVA</sequence>
<organism evidence="4">
    <name type="scientific">Grammatophora oceanica</name>
    <dbReference type="NCBI Taxonomy" id="210454"/>
    <lineage>
        <taxon>Eukaryota</taxon>
        <taxon>Sar</taxon>
        <taxon>Stramenopiles</taxon>
        <taxon>Ochrophyta</taxon>
        <taxon>Bacillariophyta</taxon>
        <taxon>Fragilariophyceae</taxon>
        <taxon>Fragilariophycidae</taxon>
        <taxon>Rhabdonematales</taxon>
        <taxon>Grammatophoraceae</taxon>
        <taxon>Grammatophora</taxon>
    </lineage>
</organism>
<keyword evidence="2" id="KW-0812">Transmembrane</keyword>
<feature type="compositionally biased region" description="Polar residues" evidence="1">
    <location>
        <begin position="107"/>
        <end position="126"/>
    </location>
</feature>
<feature type="signal peptide" evidence="3">
    <location>
        <begin position="1"/>
        <end position="27"/>
    </location>
</feature>